<dbReference type="GO" id="GO:0000287">
    <property type="term" value="F:magnesium ion binding"/>
    <property type="evidence" value="ECO:0007669"/>
    <property type="project" value="InterPro"/>
</dbReference>
<comment type="caution">
    <text evidence="3">The sequence shown here is derived from an EMBL/GenBank/DDBJ whole genome shotgun (WGS) entry which is preliminary data.</text>
</comment>
<dbReference type="InterPro" id="IPR050148">
    <property type="entry name" value="Terpene_synthase-like"/>
</dbReference>
<protein>
    <recommendedName>
        <fullName evidence="2">Terpene synthase metal-binding domain-containing protein</fullName>
    </recommendedName>
</protein>
<reference evidence="3 4" key="1">
    <citation type="submission" date="2020-09" db="EMBL/GenBank/DDBJ databases">
        <title>De no assembly of potato wild relative species, Solanum commersonii.</title>
        <authorList>
            <person name="Cho K."/>
        </authorList>
    </citation>
    <scope>NUCLEOTIDE SEQUENCE [LARGE SCALE GENOMIC DNA]</scope>
    <source>
        <strain evidence="3">LZ3.2</strain>
        <tissue evidence="3">Leaf</tissue>
    </source>
</reference>
<dbReference type="Gene3D" id="1.10.600.10">
    <property type="entry name" value="Farnesyl Diphosphate Synthase"/>
    <property type="match status" value="2"/>
</dbReference>
<accession>A0A9J5YKZ7</accession>
<keyword evidence="4" id="KW-1185">Reference proteome</keyword>
<dbReference type="Pfam" id="PF03936">
    <property type="entry name" value="Terpene_synth_C"/>
    <property type="match status" value="1"/>
</dbReference>
<dbReference type="PANTHER" id="PTHR31225:SF225">
    <property type="entry name" value="SESQUITERPENE SYNTHASE 12"/>
    <property type="match status" value="1"/>
</dbReference>
<gene>
    <name evidence="3" type="ORF">H5410_032436</name>
</gene>
<dbReference type="Pfam" id="PF19086">
    <property type="entry name" value="Terpene_syn_C_2"/>
    <property type="match status" value="1"/>
</dbReference>
<dbReference type="InterPro" id="IPR008949">
    <property type="entry name" value="Isoprenoid_synthase_dom_sf"/>
</dbReference>
<dbReference type="SUPFAM" id="SSF48576">
    <property type="entry name" value="Terpenoid synthases"/>
    <property type="match status" value="1"/>
</dbReference>
<name>A0A9J5YKZ7_SOLCO</name>
<dbReference type="AlphaFoldDB" id="A0A9J5YKZ7"/>
<dbReference type="OrthoDB" id="1877784at2759"/>
<evidence type="ECO:0000313" key="3">
    <source>
        <dbReference type="EMBL" id="KAG5601066.1"/>
    </source>
</evidence>
<dbReference type="Proteomes" id="UP000824120">
    <property type="component" value="Chromosome 6"/>
</dbReference>
<keyword evidence="1" id="KW-0479">Metal-binding</keyword>
<dbReference type="EMBL" id="JACXVP010000006">
    <property type="protein sequence ID" value="KAG5601066.1"/>
    <property type="molecule type" value="Genomic_DNA"/>
</dbReference>
<dbReference type="GO" id="GO:0016114">
    <property type="term" value="P:terpenoid biosynthetic process"/>
    <property type="evidence" value="ECO:0007669"/>
    <property type="project" value="InterPro"/>
</dbReference>
<evidence type="ECO:0000259" key="2">
    <source>
        <dbReference type="Pfam" id="PF03936"/>
    </source>
</evidence>
<sequence>MLTKVLKVTSILDDTFDAYATYEELVTFTDAMSWDAIDSIPPYMRPIYQALLDIYSEMEQMLFKEAKEHMENSLVSAAYMMGSTTSLIGMEEFISKETFEWLMNEPLMVRASSLISRAMDDIVGHEVEQERGHVASIIECYMKEYGASKQETYVKFQKEVTNAWKDINKEFFRSTEVPIFVLERALNFARVI</sequence>
<dbReference type="GO" id="GO:0010333">
    <property type="term" value="F:terpene synthase activity"/>
    <property type="evidence" value="ECO:0007669"/>
    <property type="project" value="InterPro"/>
</dbReference>
<dbReference type="PANTHER" id="PTHR31225">
    <property type="entry name" value="OS04G0344100 PROTEIN-RELATED"/>
    <property type="match status" value="1"/>
</dbReference>
<evidence type="ECO:0000256" key="1">
    <source>
        <dbReference type="ARBA" id="ARBA00022723"/>
    </source>
</evidence>
<feature type="domain" description="Terpene synthase metal-binding" evidence="2">
    <location>
        <begin position="67"/>
        <end position="166"/>
    </location>
</feature>
<proteinExistence type="predicted"/>
<evidence type="ECO:0000313" key="4">
    <source>
        <dbReference type="Proteomes" id="UP000824120"/>
    </source>
</evidence>
<organism evidence="3 4">
    <name type="scientific">Solanum commersonii</name>
    <name type="common">Commerson's wild potato</name>
    <name type="synonym">Commerson's nightshade</name>
    <dbReference type="NCBI Taxonomy" id="4109"/>
    <lineage>
        <taxon>Eukaryota</taxon>
        <taxon>Viridiplantae</taxon>
        <taxon>Streptophyta</taxon>
        <taxon>Embryophyta</taxon>
        <taxon>Tracheophyta</taxon>
        <taxon>Spermatophyta</taxon>
        <taxon>Magnoliopsida</taxon>
        <taxon>eudicotyledons</taxon>
        <taxon>Gunneridae</taxon>
        <taxon>Pentapetalae</taxon>
        <taxon>asterids</taxon>
        <taxon>lamiids</taxon>
        <taxon>Solanales</taxon>
        <taxon>Solanaceae</taxon>
        <taxon>Solanoideae</taxon>
        <taxon>Solaneae</taxon>
        <taxon>Solanum</taxon>
    </lineage>
</organism>
<dbReference type="InterPro" id="IPR005630">
    <property type="entry name" value="Terpene_synthase_metal-bd"/>
</dbReference>